<keyword evidence="1" id="KW-0808">Transferase</keyword>
<keyword evidence="1" id="KW-0418">Kinase</keyword>
<evidence type="ECO:0000313" key="2">
    <source>
        <dbReference type="Proteomes" id="UP000195607"/>
    </source>
</evidence>
<dbReference type="GO" id="GO:0016301">
    <property type="term" value="F:kinase activity"/>
    <property type="evidence" value="ECO:0007669"/>
    <property type="project" value="UniProtKB-KW"/>
</dbReference>
<dbReference type="GeneID" id="41587675"/>
<sequence>MNRVPIILIGGIPGVGKTSISGYIARQLNINIVMSGDYIREIIRPFVPDDDVLQYSVYDSWKKYGENTEVNVTRGFLNQGKLINRATYSSIRRAITNGEPIIIETLYFIPDQLKEIIGEITSLYIHISDYNTHVNRLNEREKYTHFGSPGERLSSNLKNYRIVMKESMRQCEKYNIRIFDNMDYIRTREQILEYVSSVNGRI</sequence>
<name>A0A1N5SVM4_9ARCH</name>
<dbReference type="Gene3D" id="3.40.50.300">
    <property type="entry name" value="P-loop containing nucleotide triphosphate hydrolases"/>
    <property type="match status" value="1"/>
</dbReference>
<dbReference type="RefSeq" id="WP_148689545.1">
    <property type="nucleotide sequence ID" value="NZ_LT671858.1"/>
</dbReference>
<dbReference type="EMBL" id="LT671858">
    <property type="protein sequence ID" value="SIM40213.1"/>
    <property type="molecule type" value="Genomic_DNA"/>
</dbReference>
<protein>
    <submittedName>
        <fullName evidence="1">2-phosphoglycerate kinase</fullName>
    </submittedName>
</protein>
<dbReference type="InterPro" id="IPR027417">
    <property type="entry name" value="P-loop_NTPase"/>
</dbReference>
<evidence type="ECO:0000313" key="1">
    <source>
        <dbReference type="EMBL" id="SIM40213.1"/>
    </source>
</evidence>
<gene>
    <name evidence="1" type="ORF">CSP5_0373</name>
</gene>
<dbReference type="Pfam" id="PF13207">
    <property type="entry name" value="AAA_17"/>
    <property type="match status" value="1"/>
</dbReference>
<reference evidence="1 2" key="1">
    <citation type="submission" date="2016-04" db="EMBL/GenBank/DDBJ databases">
        <authorList>
            <person name="Evans L.H."/>
            <person name="Alamgir A."/>
            <person name="Owens N."/>
            <person name="Weber N.D."/>
            <person name="Virtaneva K."/>
            <person name="Barbian K."/>
            <person name="Babar A."/>
            <person name="Rosenke K."/>
        </authorList>
    </citation>
    <scope>NUCLEOTIDE SEQUENCE [LARGE SCALE GENOMIC DNA]</scope>
    <source>
        <strain evidence="2">S5(T) (JCM 30642 \VKM B-2941)</strain>
    </source>
</reference>
<dbReference type="Proteomes" id="UP000195607">
    <property type="component" value="Chromosome I"/>
</dbReference>
<proteinExistence type="predicted"/>
<dbReference type="AlphaFoldDB" id="A0A1N5SVM4"/>
<accession>A0A1N5SVM4</accession>
<dbReference type="SUPFAM" id="SSF52540">
    <property type="entry name" value="P-loop containing nucleoside triphosphate hydrolases"/>
    <property type="match status" value="1"/>
</dbReference>
<organism evidence="1 2">
    <name type="scientific">Cuniculiplasma divulgatum</name>
    <dbReference type="NCBI Taxonomy" id="1673428"/>
    <lineage>
        <taxon>Archaea</taxon>
        <taxon>Methanobacteriati</taxon>
        <taxon>Thermoplasmatota</taxon>
        <taxon>Thermoplasmata</taxon>
        <taxon>Thermoplasmatales</taxon>
        <taxon>Cuniculiplasmataceae</taxon>
        <taxon>Cuniculiplasma</taxon>
    </lineage>
</organism>
<dbReference type="PANTHER" id="PTHR33477">
    <property type="entry name" value="P-LOOP NTPASE DOMAIN-CONTAINING PROTEIN LPA1 HOMOLOG 1"/>
    <property type="match status" value="1"/>
</dbReference>
<dbReference type="PANTHER" id="PTHR33477:SF3">
    <property type="entry name" value="P-LOOP NTPASE DOMAIN-CONTAINING PROTEIN LPA1 HOMOLOG 1"/>
    <property type="match status" value="1"/>
</dbReference>